<reference evidence="1 2" key="1">
    <citation type="submission" date="2019-07" db="EMBL/GenBank/DDBJ databases">
        <title>Whole genome shotgun sequence of Deinococcus cellulosilyticus NBRC 106333.</title>
        <authorList>
            <person name="Hosoyama A."/>
            <person name="Uohara A."/>
            <person name="Ohji S."/>
            <person name="Ichikawa N."/>
        </authorList>
    </citation>
    <scope>NUCLEOTIDE SEQUENCE [LARGE SCALE GENOMIC DNA]</scope>
    <source>
        <strain evidence="1 2">NBRC 106333</strain>
    </source>
</reference>
<organism evidence="1 2">
    <name type="scientific">Deinococcus cellulosilyticus (strain DSM 18568 / NBRC 106333 / KACC 11606 / 5516J-15)</name>
    <dbReference type="NCBI Taxonomy" id="1223518"/>
    <lineage>
        <taxon>Bacteria</taxon>
        <taxon>Thermotogati</taxon>
        <taxon>Deinococcota</taxon>
        <taxon>Deinococci</taxon>
        <taxon>Deinococcales</taxon>
        <taxon>Deinococcaceae</taxon>
        <taxon>Deinococcus</taxon>
    </lineage>
</organism>
<keyword evidence="2" id="KW-1185">Reference proteome</keyword>
<accession>A0A511NB37</accession>
<comment type="caution">
    <text evidence="1">The sequence shown here is derived from an EMBL/GenBank/DDBJ whole genome shotgun (WGS) entry which is preliminary data.</text>
</comment>
<sequence>MNQIQLVREHLQAGLIAAGVQPGSILLQVPLGETFDGQTAASILTSLAPLEHVNRKASGTGTHARRVLWEARVRYTVEIATSIDLVATEMILNNLLVWLVNHKLNDPVNGEPITFDDPMQIQWVSGDGTLLPPTKVMVNFTVLVSIYNDTELVQLTVILQRRIAGGNPDE</sequence>
<protein>
    <submittedName>
        <fullName evidence="1">Uncharacterized protein</fullName>
    </submittedName>
</protein>
<dbReference type="AlphaFoldDB" id="A0A511NB37"/>
<evidence type="ECO:0000313" key="2">
    <source>
        <dbReference type="Proteomes" id="UP000321306"/>
    </source>
</evidence>
<evidence type="ECO:0000313" key="1">
    <source>
        <dbReference type="EMBL" id="GEM50024.1"/>
    </source>
</evidence>
<dbReference type="EMBL" id="BJXB01000053">
    <property type="protein sequence ID" value="GEM50024.1"/>
    <property type="molecule type" value="Genomic_DNA"/>
</dbReference>
<dbReference type="Proteomes" id="UP000321306">
    <property type="component" value="Unassembled WGS sequence"/>
</dbReference>
<gene>
    <name evidence="1" type="ORF">DC3_56590</name>
</gene>
<name>A0A511NB37_DEIC1</name>
<proteinExistence type="predicted"/>
<dbReference type="RefSeq" id="WP_146891741.1">
    <property type="nucleotide sequence ID" value="NZ_BJXB01000053.1"/>
</dbReference>